<proteinExistence type="predicted"/>
<accession>A0AAN6RBZ7</accession>
<dbReference type="AlphaFoldDB" id="A0AAN6RBZ7"/>
<comment type="caution">
    <text evidence="2">The sequence shown here is derived from an EMBL/GenBank/DDBJ whole genome shotgun (WGS) entry which is preliminary data.</text>
</comment>
<feature type="compositionally biased region" description="Basic and acidic residues" evidence="1">
    <location>
        <begin position="76"/>
        <end position="89"/>
    </location>
</feature>
<gene>
    <name evidence="2" type="ORF">GRF29_213g311368</name>
</gene>
<organism evidence="2 3">
    <name type="scientific">Pseudopithomyces chartarum</name>
    <dbReference type="NCBI Taxonomy" id="1892770"/>
    <lineage>
        <taxon>Eukaryota</taxon>
        <taxon>Fungi</taxon>
        <taxon>Dikarya</taxon>
        <taxon>Ascomycota</taxon>
        <taxon>Pezizomycotina</taxon>
        <taxon>Dothideomycetes</taxon>
        <taxon>Pleosporomycetidae</taxon>
        <taxon>Pleosporales</taxon>
        <taxon>Massarineae</taxon>
        <taxon>Didymosphaeriaceae</taxon>
        <taxon>Pseudopithomyces</taxon>
    </lineage>
</organism>
<evidence type="ECO:0000313" key="2">
    <source>
        <dbReference type="EMBL" id="KAK3200902.1"/>
    </source>
</evidence>
<name>A0AAN6RBZ7_9PLEO</name>
<feature type="region of interest" description="Disordered" evidence="1">
    <location>
        <begin position="22"/>
        <end position="227"/>
    </location>
</feature>
<dbReference type="EMBL" id="WVTA01000017">
    <property type="protein sequence ID" value="KAK3200902.1"/>
    <property type="molecule type" value="Genomic_DNA"/>
</dbReference>
<evidence type="ECO:0000256" key="1">
    <source>
        <dbReference type="SAM" id="MobiDB-lite"/>
    </source>
</evidence>
<reference evidence="2 3" key="1">
    <citation type="submission" date="2021-02" db="EMBL/GenBank/DDBJ databases">
        <title>Genome assembly of Pseudopithomyces chartarum.</title>
        <authorList>
            <person name="Jauregui R."/>
            <person name="Singh J."/>
            <person name="Voisey C."/>
        </authorList>
    </citation>
    <scope>NUCLEOTIDE SEQUENCE [LARGE SCALE GENOMIC DNA]</scope>
    <source>
        <strain evidence="2 3">AGR01</strain>
    </source>
</reference>
<evidence type="ECO:0000313" key="3">
    <source>
        <dbReference type="Proteomes" id="UP001280581"/>
    </source>
</evidence>
<protein>
    <submittedName>
        <fullName evidence="2">Uncharacterized protein</fullName>
    </submittedName>
</protein>
<sequence length="456" mass="51999">MAPRDLSKECYYCGAQYPMPHRDSCSDTRKMAAEMEGRHSSGPDYSPYTTIRIPKTERHHRSSSGDYFRHSPIRIPKTERPSSFREPTGHRQMAGGDYLPYSPIRVPGEFRKDIGNRKTGRGDYAPPSPIRVPKDEYPPAFPNRSRGSKRSRRPIAGIEVIHGRPSSSGDYRPLSPIRIPRDERPTVLPEEPWRSKRANRPDPTTEVTAGHGRPGNGRPSSPAFRGDRIRDIQPSRLSPSSSPRILPNDHAIKIITYWGRATTWDKLIKSPSFEFIELPATSKLVEQQNNNVTDHDGNHDPKPSKKLPVIHLYADHPIPSRYLNQLSYYQLNCLIHHLRDNVLDKRSKSNHSPEFRIQAKKTCDRSMRMQKQRRIEEKVWLQAVINEQILHPINPAALSSGLPNRFETSETDSSADVMLPGPGRCKWAQPATAMWQFWYDRELAYAAGLAGEKYHG</sequence>
<dbReference type="Proteomes" id="UP001280581">
    <property type="component" value="Unassembled WGS sequence"/>
</dbReference>
<keyword evidence="3" id="KW-1185">Reference proteome</keyword>
<feature type="compositionally biased region" description="Basic and acidic residues" evidence="1">
    <location>
        <begin position="22"/>
        <end position="41"/>
    </location>
</feature>